<organism evidence="1 2">
    <name type="scientific">Mycobacterium fragae</name>
    <dbReference type="NCBI Taxonomy" id="1260918"/>
    <lineage>
        <taxon>Bacteria</taxon>
        <taxon>Bacillati</taxon>
        <taxon>Actinomycetota</taxon>
        <taxon>Actinomycetes</taxon>
        <taxon>Mycobacteriales</taxon>
        <taxon>Mycobacteriaceae</taxon>
        <taxon>Mycobacterium</taxon>
    </lineage>
</organism>
<accession>A0A1X1V367</accession>
<evidence type="ECO:0000313" key="1">
    <source>
        <dbReference type="EMBL" id="ORV63536.1"/>
    </source>
</evidence>
<comment type="caution">
    <text evidence="1">The sequence shown here is derived from an EMBL/GenBank/DDBJ whole genome shotgun (WGS) entry which is preliminary data.</text>
</comment>
<dbReference type="RefSeq" id="WP_085195003.1">
    <property type="nucleotide sequence ID" value="NZ_JACKVI010000009.1"/>
</dbReference>
<reference evidence="1 2" key="1">
    <citation type="submission" date="2016-01" db="EMBL/GenBank/DDBJ databases">
        <title>The new phylogeny of the genus Mycobacterium.</title>
        <authorList>
            <person name="Tarcisio F."/>
            <person name="Conor M."/>
            <person name="Antonella G."/>
            <person name="Elisabetta G."/>
            <person name="Giulia F.S."/>
            <person name="Sara T."/>
            <person name="Anna F."/>
            <person name="Clotilde B."/>
            <person name="Roberto B."/>
            <person name="Veronica D.S."/>
            <person name="Fabio R."/>
            <person name="Monica P."/>
            <person name="Olivier J."/>
            <person name="Enrico T."/>
            <person name="Nicola S."/>
        </authorList>
    </citation>
    <scope>NUCLEOTIDE SEQUENCE [LARGE SCALE GENOMIC DNA]</scope>
    <source>
        <strain evidence="1 2">DSM 45731</strain>
    </source>
</reference>
<dbReference type="EMBL" id="LQOW01000006">
    <property type="protein sequence ID" value="ORV63536.1"/>
    <property type="molecule type" value="Genomic_DNA"/>
</dbReference>
<evidence type="ECO:0000313" key="2">
    <source>
        <dbReference type="Proteomes" id="UP000194000"/>
    </source>
</evidence>
<proteinExistence type="predicted"/>
<keyword evidence="2" id="KW-1185">Reference proteome</keyword>
<name>A0A1X1V367_9MYCO</name>
<dbReference type="STRING" id="1260918.AWC06_09440"/>
<dbReference type="OrthoDB" id="4716951at2"/>
<gene>
    <name evidence="1" type="ORF">AWC06_09440</name>
</gene>
<sequence length="174" mass="18089">MNGQHMVALQELSSPAKRSARPSSGIVDRHRLQVIAPGVAEAVTSAGGLIFDRAMAGWDVTVVVDGEIDEVDDRPIRILGARVAPLSPGPACLAVAADMLVKSEAVRRVVLAALNSRMTEVLLWGRGYAPGLKCTLAAVHHRPSAAAHVFKSHALAAGGTSCAAMADEGFFSAT</sequence>
<dbReference type="AlphaFoldDB" id="A0A1X1V367"/>
<dbReference type="Proteomes" id="UP000194000">
    <property type="component" value="Unassembled WGS sequence"/>
</dbReference>
<protein>
    <submittedName>
        <fullName evidence="1">Uncharacterized protein</fullName>
    </submittedName>
</protein>